<dbReference type="SMART" id="SM00530">
    <property type="entry name" value="HTH_XRE"/>
    <property type="match status" value="1"/>
</dbReference>
<reference evidence="3 4" key="1">
    <citation type="journal article" date="2021" name="Sci. Rep.">
        <title>The distribution of antibiotic resistance genes in chicken gut microbiota commensals.</title>
        <authorList>
            <person name="Juricova H."/>
            <person name="Matiasovicova J."/>
            <person name="Kubasova T."/>
            <person name="Cejkova D."/>
            <person name="Rychlik I."/>
        </authorList>
    </citation>
    <scope>NUCLEOTIDE SEQUENCE [LARGE SCALE GENOMIC DNA]</scope>
    <source>
        <strain evidence="3 4">An431b</strain>
    </source>
</reference>
<evidence type="ECO:0000256" key="1">
    <source>
        <dbReference type="ARBA" id="ARBA00023125"/>
    </source>
</evidence>
<dbReference type="InterPro" id="IPR050807">
    <property type="entry name" value="TransReg_Diox_bact_type"/>
</dbReference>
<accession>A0ABS2G7W4</accession>
<evidence type="ECO:0000259" key="2">
    <source>
        <dbReference type="PROSITE" id="PS50943"/>
    </source>
</evidence>
<dbReference type="PANTHER" id="PTHR46797">
    <property type="entry name" value="HTH-TYPE TRANSCRIPTIONAL REGULATOR"/>
    <property type="match status" value="1"/>
</dbReference>
<name>A0ABS2G7W4_9FIRM</name>
<dbReference type="PANTHER" id="PTHR46797:SF2">
    <property type="entry name" value="TRANSCRIPTIONAL REGULATOR"/>
    <property type="match status" value="1"/>
</dbReference>
<dbReference type="Gene3D" id="2.60.120.10">
    <property type="entry name" value="Jelly Rolls"/>
    <property type="match status" value="1"/>
</dbReference>
<dbReference type="SUPFAM" id="SSF47413">
    <property type="entry name" value="lambda repressor-like DNA-binding domains"/>
    <property type="match status" value="1"/>
</dbReference>
<dbReference type="InterPro" id="IPR013096">
    <property type="entry name" value="Cupin_2"/>
</dbReference>
<dbReference type="EMBL" id="JACSNV010000001">
    <property type="protein sequence ID" value="MBM6876544.1"/>
    <property type="molecule type" value="Genomic_DNA"/>
</dbReference>
<dbReference type="Proteomes" id="UP000729290">
    <property type="component" value="Unassembled WGS sequence"/>
</dbReference>
<keyword evidence="1" id="KW-0238">DNA-binding</keyword>
<evidence type="ECO:0000313" key="3">
    <source>
        <dbReference type="EMBL" id="MBM6876544.1"/>
    </source>
</evidence>
<dbReference type="InterPro" id="IPR010982">
    <property type="entry name" value="Lambda_DNA-bd_dom_sf"/>
</dbReference>
<dbReference type="Pfam" id="PF01381">
    <property type="entry name" value="HTH_3"/>
    <property type="match status" value="1"/>
</dbReference>
<dbReference type="Pfam" id="PF07883">
    <property type="entry name" value="Cupin_2"/>
    <property type="match status" value="1"/>
</dbReference>
<feature type="domain" description="HTH cro/C1-type" evidence="2">
    <location>
        <begin position="9"/>
        <end position="63"/>
    </location>
</feature>
<comment type="caution">
    <text evidence="3">The sequence shown here is derived from an EMBL/GenBank/DDBJ whole genome shotgun (WGS) entry which is preliminary data.</text>
</comment>
<sequence>MALFNGSRLRELRNSKKMSIAELSRLSEVSTGLISQIERELVIPSVVSIWRLAKALDTNINYFFDEPTEDDKVIIRKNEHKVIITHSNSSYYKLLSSGAEGRLLDMVEITLKSGYTYEQNPLTHDGEECGYVLKGELTVYLNGNEYVLEEGDSIYFSSALPHKYINRGKEDCVSIWSMTPTFF</sequence>
<dbReference type="SUPFAM" id="SSF51182">
    <property type="entry name" value="RmlC-like cupins"/>
    <property type="match status" value="1"/>
</dbReference>
<gene>
    <name evidence="3" type="ORF">H9X83_00005</name>
</gene>
<evidence type="ECO:0000313" key="4">
    <source>
        <dbReference type="Proteomes" id="UP000729290"/>
    </source>
</evidence>
<protein>
    <submittedName>
        <fullName evidence="3">Cupin domain-containing protein</fullName>
    </submittedName>
</protein>
<dbReference type="InterPro" id="IPR001387">
    <property type="entry name" value="Cro/C1-type_HTH"/>
</dbReference>
<organism evidence="3 4">
    <name type="scientific">Anaerotignum lactatifermentans</name>
    <dbReference type="NCBI Taxonomy" id="160404"/>
    <lineage>
        <taxon>Bacteria</taxon>
        <taxon>Bacillati</taxon>
        <taxon>Bacillota</taxon>
        <taxon>Clostridia</taxon>
        <taxon>Lachnospirales</taxon>
        <taxon>Anaerotignaceae</taxon>
        <taxon>Anaerotignum</taxon>
    </lineage>
</organism>
<dbReference type="CDD" id="cd02209">
    <property type="entry name" value="cupin_XRE_C"/>
    <property type="match status" value="1"/>
</dbReference>
<keyword evidence="4" id="KW-1185">Reference proteome</keyword>
<proteinExistence type="predicted"/>
<dbReference type="CDD" id="cd00093">
    <property type="entry name" value="HTH_XRE"/>
    <property type="match status" value="1"/>
</dbReference>
<dbReference type="PROSITE" id="PS50943">
    <property type="entry name" value="HTH_CROC1"/>
    <property type="match status" value="1"/>
</dbReference>
<dbReference type="RefSeq" id="WP_205132539.1">
    <property type="nucleotide sequence ID" value="NZ_JACSNT010000001.1"/>
</dbReference>
<dbReference type="InterPro" id="IPR014710">
    <property type="entry name" value="RmlC-like_jellyroll"/>
</dbReference>
<dbReference type="InterPro" id="IPR011051">
    <property type="entry name" value="RmlC_Cupin_sf"/>
</dbReference>
<dbReference type="Gene3D" id="1.10.260.40">
    <property type="entry name" value="lambda repressor-like DNA-binding domains"/>
    <property type="match status" value="1"/>
</dbReference>